<proteinExistence type="predicted"/>
<protein>
    <submittedName>
        <fullName evidence="1">Uncharacterized protein</fullName>
    </submittedName>
</protein>
<dbReference type="Proteomes" id="UP000799439">
    <property type="component" value="Unassembled WGS sequence"/>
</dbReference>
<accession>A0A9P4ITQ4</accession>
<organism evidence="1 2">
    <name type="scientific">Myriangium duriaei CBS 260.36</name>
    <dbReference type="NCBI Taxonomy" id="1168546"/>
    <lineage>
        <taxon>Eukaryota</taxon>
        <taxon>Fungi</taxon>
        <taxon>Dikarya</taxon>
        <taxon>Ascomycota</taxon>
        <taxon>Pezizomycotina</taxon>
        <taxon>Dothideomycetes</taxon>
        <taxon>Dothideomycetidae</taxon>
        <taxon>Myriangiales</taxon>
        <taxon>Myriangiaceae</taxon>
        <taxon>Myriangium</taxon>
    </lineage>
</organism>
<reference evidence="1" key="1">
    <citation type="journal article" date="2020" name="Stud. Mycol.">
        <title>101 Dothideomycetes genomes: a test case for predicting lifestyles and emergence of pathogens.</title>
        <authorList>
            <person name="Haridas S."/>
            <person name="Albert R."/>
            <person name="Binder M."/>
            <person name="Bloem J."/>
            <person name="Labutti K."/>
            <person name="Salamov A."/>
            <person name="Andreopoulos B."/>
            <person name="Baker S."/>
            <person name="Barry K."/>
            <person name="Bills G."/>
            <person name="Bluhm B."/>
            <person name="Cannon C."/>
            <person name="Castanera R."/>
            <person name="Culley D."/>
            <person name="Daum C."/>
            <person name="Ezra D."/>
            <person name="Gonzalez J."/>
            <person name="Henrissat B."/>
            <person name="Kuo A."/>
            <person name="Liang C."/>
            <person name="Lipzen A."/>
            <person name="Lutzoni F."/>
            <person name="Magnuson J."/>
            <person name="Mondo S."/>
            <person name="Nolan M."/>
            <person name="Ohm R."/>
            <person name="Pangilinan J."/>
            <person name="Park H.-J."/>
            <person name="Ramirez L."/>
            <person name="Alfaro M."/>
            <person name="Sun H."/>
            <person name="Tritt A."/>
            <person name="Yoshinaga Y."/>
            <person name="Zwiers L.-H."/>
            <person name="Turgeon B."/>
            <person name="Goodwin S."/>
            <person name="Spatafora J."/>
            <person name="Crous P."/>
            <person name="Grigoriev I."/>
        </authorList>
    </citation>
    <scope>NUCLEOTIDE SEQUENCE</scope>
    <source>
        <strain evidence="1">CBS 260.36</strain>
    </source>
</reference>
<gene>
    <name evidence="1" type="ORF">K461DRAFT_34568</name>
</gene>
<dbReference type="AlphaFoldDB" id="A0A9P4ITQ4"/>
<comment type="caution">
    <text evidence="1">The sequence shown here is derived from an EMBL/GenBank/DDBJ whole genome shotgun (WGS) entry which is preliminary data.</text>
</comment>
<keyword evidence="2" id="KW-1185">Reference proteome</keyword>
<evidence type="ECO:0000313" key="1">
    <source>
        <dbReference type="EMBL" id="KAF2149828.1"/>
    </source>
</evidence>
<dbReference type="EMBL" id="ML996090">
    <property type="protein sequence ID" value="KAF2149828.1"/>
    <property type="molecule type" value="Genomic_DNA"/>
</dbReference>
<evidence type="ECO:0000313" key="2">
    <source>
        <dbReference type="Proteomes" id="UP000799439"/>
    </source>
</evidence>
<name>A0A9P4ITQ4_9PEZI</name>
<sequence length="96" mass="10054">MPSFQCAMQPSLLRSFDVFLFKIECCAAACAMGFLHGSSCDCTGGVGSPIPMLPSQACASCASGAIPLWPWVAGSAKIANRSPINYSSFLPFRTGI</sequence>